<organism evidence="2">
    <name type="scientific">Arion vulgaris</name>
    <dbReference type="NCBI Taxonomy" id="1028688"/>
    <lineage>
        <taxon>Eukaryota</taxon>
        <taxon>Metazoa</taxon>
        <taxon>Spiralia</taxon>
        <taxon>Lophotrochozoa</taxon>
        <taxon>Mollusca</taxon>
        <taxon>Gastropoda</taxon>
        <taxon>Heterobranchia</taxon>
        <taxon>Euthyneura</taxon>
        <taxon>Panpulmonata</taxon>
        <taxon>Eupulmonata</taxon>
        <taxon>Stylommatophora</taxon>
        <taxon>Helicina</taxon>
        <taxon>Arionoidea</taxon>
        <taxon>Arionidae</taxon>
        <taxon>Arion</taxon>
    </lineage>
</organism>
<name>A0A0B7C260_9EUPU</name>
<dbReference type="AlphaFoldDB" id="A0A0B7C260"/>
<evidence type="ECO:0000313" key="2">
    <source>
        <dbReference type="EMBL" id="CEK99539.1"/>
    </source>
</evidence>
<proteinExistence type="predicted"/>
<feature type="non-terminal residue" evidence="2">
    <location>
        <position position="1"/>
    </location>
</feature>
<protein>
    <submittedName>
        <fullName evidence="2">Uncharacterized protein</fullName>
    </submittedName>
</protein>
<reference evidence="2" key="1">
    <citation type="submission" date="2014-12" db="EMBL/GenBank/DDBJ databases">
        <title>Insight into the proteome of Arion vulgaris.</title>
        <authorList>
            <person name="Aradska J."/>
            <person name="Bulat T."/>
            <person name="Smidak R."/>
            <person name="Sarate P."/>
            <person name="Gangsoo J."/>
            <person name="Sialana F."/>
            <person name="Bilban M."/>
            <person name="Lubec G."/>
        </authorList>
    </citation>
    <scope>NUCLEOTIDE SEQUENCE</scope>
    <source>
        <tissue evidence="2">Skin</tissue>
    </source>
</reference>
<sequence>TGWEEKAFVSKGYMKKTEEEKTLMSKGHVENMGREDPDVTGTHGEDGMGKESLDFQGIYGKKLWKDN</sequence>
<gene>
    <name evidence="2" type="primary">ORF221509</name>
</gene>
<dbReference type="EMBL" id="HACG01052668">
    <property type="protein sequence ID" value="CEK99539.1"/>
    <property type="molecule type" value="Transcribed_RNA"/>
</dbReference>
<feature type="region of interest" description="Disordered" evidence="1">
    <location>
        <begin position="20"/>
        <end position="52"/>
    </location>
</feature>
<evidence type="ECO:0000256" key="1">
    <source>
        <dbReference type="SAM" id="MobiDB-lite"/>
    </source>
</evidence>
<accession>A0A0B7C260</accession>